<dbReference type="GO" id="GO:0006508">
    <property type="term" value="P:proteolysis"/>
    <property type="evidence" value="ECO:0007669"/>
    <property type="project" value="InterPro"/>
</dbReference>
<evidence type="ECO:0000259" key="1">
    <source>
        <dbReference type="Pfam" id="PF05649"/>
    </source>
</evidence>
<name>V8NU60_OPHHA</name>
<dbReference type="InterPro" id="IPR042089">
    <property type="entry name" value="Peptidase_M13_dom_2"/>
</dbReference>
<comment type="caution">
    <text evidence="2">The sequence shown here is derived from an EMBL/GenBank/DDBJ whole genome shotgun (WGS) entry which is preliminary data.</text>
</comment>
<dbReference type="OrthoDB" id="6475849at2759"/>
<keyword evidence="3" id="KW-1185">Reference proteome</keyword>
<evidence type="ECO:0000313" key="2">
    <source>
        <dbReference type="EMBL" id="ETE65809.1"/>
    </source>
</evidence>
<dbReference type="SUPFAM" id="SSF55486">
    <property type="entry name" value="Metalloproteases ('zincins'), catalytic domain"/>
    <property type="match status" value="1"/>
</dbReference>
<dbReference type="EMBL" id="AZIM01001772">
    <property type="protein sequence ID" value="ETE65809.1"/>
    <property type="molecule type" value="Genomic_DNA"/>
</dbReference>
<feature type="non-terminal residue" evidence="2">
    <location>
        <position position="1"/>
    </location>
</feature>
<dbReference type="MEROPS" id="M13.091"/>
<dbReference type="AlphaFoldDB" id="V8NU60"/>
<evidence type="ECO:0000313" key="3">
    <source>
        <dbReference type="Proteomes" id="UP000018936"/>
    </source>
</evidence>
<feature type="domain" description="Peptidase M13 N-terminal" evidence="1">
    <location>
        <begin position="38"/>
        <end position="77"/>
    </location>
</feature>
<organism evidence="2 3">
    <name type="scientific">Ophiophagus hannah</name>
    <name type="common">King cobra</name>
    <name type="synonym">Naja hannah</name>
    <dbReference type="NCBI Taxonomy" id="8665"/>
    <lineage>
        <taxon>Eukaryota</taxon>
        <taxon>Metazoa</taxon>
        <taxon>Chordata</taxon>
        <taxon>Craniata</taxon>
        <taxon>Vertebrata</taxon>
        <taxon>Euteleostomi</taxon>
        <taxon>Lepidosauria</taxon>
        <taxon>Squamata</taxon>
        <taxon>Bifurcata</taxon>
        <taxon>Unidentata</taxon>
        <taxon>Episquamata</taxon>
        <taxon>Toxicofera</taxon>
        <taxon>Serpentes</taxon>
        <taxon>Colubroidea</taxon>
        <taxon>Elapidae</taxon>
        <taxon>Elapinae</taxon>
        <taxon>Ophiophagus</taxon>
    </lineage>
</organism>
<dbReference type="PROSITE" id="PS51885">
    <property type="entry name" value="NEPRILYSIN"/>
    <property type="match status" value="1"/>
</dbReference>
<dbReference type="Pfam" id="PF05649">
    <property type="entry name" value="Peptidase_M13_N"/>
    <property type="match status" value="1"/>
</dbReference>
<dbReference type="Gene3D" id="3.40.390.10">
    <property type="entry name" value="Collagenase (Catalytic Domain)"/>
    <property type="match status" value="1"/>
</dbReference>
<protein>
    <recommendedName>
        <fullName evidence="1">Peptidase M13 N-terminal domain-containing protein</fullName>
    </recommendedName>
</protein>
<sequence length="78" mass="8904">MEMKSLKNDFSVTKKTIAKHEGGAAASIKSKLNMSVDPCDNFFRFACEGWSQDNPIPEDYSNYGVYSWLRHNVDLKLK</sequence>
<dbReference type="GO" id="GO:0004222">
    <property type="term" value="F:metalloendopeptidase activity"/>
    <property type="evidence" value="ECO:0007669"/>
    <property type="project" value="InterPro"/>
</dbReference>
<dbReference type="Proteomes" id="UP000018936">
    <property type="component" value="Unassembled WGS sequence"/>
</dbReference>
<dbReference type="Gene3D" id="1.10.1380.10">
    <property type="entry name" value="Neutral endopeptidase , domain2"/>
    <property type="match status" value="1"/>
</dbReference>
<dbReference type="InterPro" id="IPR008753">
    <property type="entry name" value="Peptidase_M13_N"/>
</dbReference>
<gene>
    <name evidence="2" type="ORF">L345_08417</name>
</gene>
<accession>V8NU60</accession>
<reference evidence="2 3" key="1">
    <citation type="journal article" date="2013" name="Proc. Natl. Acad. Sci. U.S.A.">
        <title>The king cobra genome reveals dynamic gene evolution and adaptation in the snake venom system.</title>
        <authorList>
            <person name="Vonk F.J."/>
            <person name="Casewell N.R."/>
            <person name="Henkel C.V."/>
            <person name="Heimberg A.M."/>
            <person name="Jansen H.J."/>
            <person name="McCleary R.J."/>
            <person name="Kerkkamp H.M."/>
            <person name="Vos R.A."/>
            <person name="Guerreiro I."/>
            <person name="Calvete J.J."/>
            <person name="Wuster W."/>
            <person name="Woods A.E."/>
            <person name="Logan J.M."/>
            <person name="Harrison R.A."/>
            <person name="Castoe T.A."/>
            <person name="de Koning A.P."/>
            <person name="Pollock D.D."/>
            <person name="Yandell M."/>
            <person name="Calderon D."/>
            <person name="Renjifo C."/>
            <person name="Currier R.B."/>
            <person name="Salgado D."/>
            <person name="Pla D."/>
            <person name="Sanz L."/>
            <person name="Hyder A.S."/>
            <person name="Ribeiro J.M."/>
            <person name="Arntzen J.W."/>
            <person name="van den Thillart G.E."/>
            <person name="Boetzer M."/>
            <person name="Pirovano W."/>
            <person name="Dirks R.P."/>
            <person name="Spaink H.P."/>
            <person name="Duboule D."/>
            <person name="McGlinn E."/>
            <person name="Kini R.M."/>
            <person name="Richardson M.K."/>
        </authorList>
    </citation>
    <scope>NUCLEOTIDE SEQUENCE</scope>
    <source>
        <tissue evidence="2">Blood</tissue>
    </source>
</reference>
<proteinExistence type="predicted"/>
<dbReference type="InterPro" id="IPR000718">
    <property type="entry name" value="Peptidase_M13"/>
</dbReference>
<dbReference type="InterPro" id="IPR024079">
    <property type="entry name" value="MetalloPept_cat_dom_sf"/>
</dbReference>
<feature type="non-terminal residue" evidence="2">
    <location>
        <position position="78"/>
    </location>
</feature>